<proteinExistence type="predicted"/>
<evidence type="ECO:0000313" key="1">
    <source>
        <dbReference type="EMBL" id="GMH22276.1"/>
    </source>
</evidence>
<dbReference type="AlphaFoldDB" id="A0AAD3Y060"/>
<evidence type="ECO:0000313" key="2">
    <source>
        <dbReference type="Proteomes" id="UP001279734"/>
    </source>
</evidence>
<accession>A0AAD3Y060</accession>
<comment type="caution">
    <text evidence="1">The sequence shown here is derived from an EMBL/GenBank/DDBJ whole genome shotgun (WGS) entry which is preliminary data.</text>
</comment>
<evidence type="ECO:0008006" key="3">
    <source>
        <dbReference type="Google" id="ProtNLM"/>
    </source>
</evidence>
<keyword evidence="2" id="KW-1185">Reference proteome</keyword>
<name>A0AAD3Y060_NEPGR</name>
<reference evidence="1" key="1">
    <citation type="submission" date="2023-05" db="EMBL/GenBank/DDBJ databases">
        <title>Nepenthes gracilis genome sequencing.</title>
        <authorList>
            <person name="Fukushima K."/>
        </authorList>
    </citation>
    <scope>NUCLEOTIDE SEQUENCE</scope>
    <source>
        <strain evidence="1">SING2019-196</strain>
    </source>
</reference>
<protein>
    <recommendedName>
        <fullName evidence="3">F-box/kelch-repeat protein</fullName>
    </recommendedName>
</protein>
<gene>
    <name evidence="1" type="ORF">Nepgr_024119</name>
</gene>
<dbReference type="EMBL" id="BSYO01000024">
    <property type="protein sequence ID" value="GMH22276.1"/>
    <property type="molecule type" value="Genomic_DNA"/>
</dbReference>
<dbReference type="Proteomes" id="UP001279734">
    <property type="component" value="Unassembled WGS sequence"/>
</dbReference>
<dbReference type="PANTHER" id="PTHR47719">
    <property type="entry name" value="SKP1-INTERACTING PARTNER 15"/>
    <property type="match status" value="1"/>
</dbReference>
<dbReference type="PANTHER" id="PTHR47719:SF2">
    <property type="entry name" value="SKP1-INTERACTING PARTNER 15"/>
    <property type="match status" value="1"/>
</dbReference>
<sequence>MRCWVAVAKPMEIVHMYLARISRVICWVRLEKHEWGDVFDIMKRPRLVRGLDDNLLMVGGLKSSLSLNATCTTILILRLDLDTLEWDEAGRMPLDMYRCFQQSGKFKVFGAGDRVCFLAKRLGKLALWDCSWKEAANGVWRWIDGVPAYGDGLCRGFVFDARLDAVP</sequence>
<organism evidence="1 2">
    <name type="scientific">Nepenthes gracilis</name>
    <name type="common">Slender pitcher plant</name>
    <dbReference type="NCBI Taxonomy" id="150966"/>
    <lineage>
        <taxon>Eukaryota</taxon>
        <taxon>Viridiplantae</taxon>
        <taxon>Streptophyta</taxon>
        <taxon>Embryophyta</taxon>
        <taxon>Tracheophyta</taxon>
        <taxon>Spermatophyta</taxon>
        <taxon>Magnoliopsida</taxon>
        <taxon>eudicotyledons</taxon>
        <taxon>Gunneridae</taxon>
        <taxon>Pentapetalae</taxon>
        <taxon>Caryophyllales</taxon>
        <taxon>Nepenthaceae</taxon>
        <taxon>Nepenthes</taxon>
    </lineage>
</organism>